<keyword evidence="1" id="KW-0812">Transmembrane</keyword>
<evidence type="ECO:0000313" key="2">
    <source>
        <dbReference type="EMBL" id="AAR05375.1"/>
    </source>
</evidence>
<evidence type="ECO:0000256" key="1">
    <source>
        <dbReference type="SAM" id="Phobius"/>
    </source>
</evidence>
<sequence>MNKAPQYFTTTAIKNNPRNFPMPERNKTSFLKHLYKNFVKVSTLATEVTPPINFAINYFNPVTINSIWSTVVTRLFFIVYLDYSYFIFIFPILNISSNPTCSGGPHNSHFNFTICTNKAPIVYRRHLQHG</sequence>
<keyword evidence="1" id="KW-0472">Membrane</keyword>
<reference evidence="2" key="1">
    <citation type="submission" date="2003-09" db="EMBL/GenBank/DDBJ databases">
        <title>Identification and characterization of novel virulence genes and their locations on the physical map of Aeromonas hydrophila PPD134/91.</title>
        <authorList>
            <person name="Yu H.B."/>
            <person name="Lau Y.L."/>
            <person name="Zhang Y.L."/>
            <person name="Tomas J.M."/>
            <person name="Leung K.Y."/>
        </authorList>
    </citation>
    <scope>NUCLEOTIDE SEQUENCE</scope>
    <source>
        <strain evidence="2">PPD134/91</strain>
    </source>
</reference>
<organism evidence="2">
    <name type="scientific">Aeromonas hydrophila</name>
    <dbReference type="NCBI Taxonomy" id="644"/>
    <lineage>
        <taxon>Bacteria</taxon>
        <taxon>Pseudomonadati</taxon>
        <taxon>Pseudomonadota</taxon>
        <taxon>Gammaproteobacteria</taxon>
        <taxon>Aeromonadales</taxon>
        <taxon>Aeromonadaceae</taxon>
        <taxon>Aeromonas</taxon>
    </lineage>
</organism>
<accession>Q5YL15</accession>
<dbReference type="AlphaFoldDB" id="Q5YL15"/>
<dbReference type="EMBL" id="AY378297">
    <property type="protein sequence ID" value="AAR05375.1"/>
    <property type="molecule type" value="Genomic_DNA"/>
</dbReference>
<keyword evidence="1" id="KW-1133">Transmembrane helix</keyword>
<protein>
    <submittedName>
        <fullName evidence="2">Uncharacterized protein</fullName>
    </submittedName>
</protein>
<proteinExistence type="predicted"/>
<name>Q5YL15_AERHY</name>
<feature type="transmembrane region" description="Helical" evidence="1">
    <location>
        <begin position="75"/>
        <end position="93"/>
    </location>
</feature>